<sequence>MRDQGAWLIFEDELGQSLRPPKARTWSRRGHTPVIKVTGKGSGRVSLAALVCARPGQRTRLLYRTLTHTGRKNEKKGFREDDLARLLDAASQQLGGKIVLLWDNAAQHKDAAMRELLETRSAWLTVFYLPPYTPDLNPAEGVWAHLKKSLSSLAPCTTGQLATKSRTRLKRMQYRADLLDGFIAETGLSLAPP</sequence>
<feature type="domain" description="Tc1-like transposase DDE" evidence="1">
    <location>
        <begin position="8"/>
        <end position="152"/>
    </location>
</feature>
<dbReference type="Pfam" id="PF13358">
    <property type="entry name" value="DDE_3"/>
    <property type="match status" value="1"/>
</dbReference>
<reference evidence="2" key="1">
    <citation type="submission" date="2022-06" db="EMBL/GenBank/DDBJ databases">
        <title>Draft genome sequence of Streptomyces sp. RB6PN25 isolated from peat swamp forest in Thailand.</title>
        <authorList>
            <person name="Duangmal K."/>
            <person name="Klaysubun C."/>
        </authorList>
    </citation>
    <scope>NUCLEOTIDE SEQUENCE</scope>
    <source>
        <strain evidence="2">RB6PN25</strain>
    </source>
</reference>
<dbReference type="InterPro" id="IPR036397">
    <property type="entry name" value="RNaseH_sf"/>
</dbReference>
<accession>A0ABT1Q1V5</accession>
<organism evidence="2 3">
    <name type="scientific">Streptomyces humicola</name>
    <dbReference type="NCBI Taxonomy" id="2953240"/>
    <lineage>
        <taxon>Bacteria</taxon>
        <taxon>Bacillati</taxon>
        <taxon>Actinomycetota</taxon>
        <taxon>Actinomycetes</taxon>
        <taxon>Kitasatosporales</taxon>
        <taxon>Streptomycetaceae</taxon>
        <taxon>Streptomyces</taxon>
    </lineage>
</organism>
<protein>
    <submittedName>
        <fullName evidence="2">Transposase</fullName>
    </submittedName>
</protein>
<dbReference type="EMBL" id="JANFNG010000027">
    <property type="protein sequence ID" value="MCQ4083899.1"/>
    <property type="molecule type" value="Genomic_DNA"/>
</dbReference>
<name>A0ABT1Q1V5_9ACTN</name>
<evidence type="ECO:0000259" key="1">
    <source>
        <dbReference type="Pfam" id="PF13358"/>
    </source>
</evidence>
<comment type="caution">
    <text evidence="2">The sequence shown here is derived from an EMBL/GenBank/DDBJ whole genome shotgun (WGS) entry which is preliminary data.</text>
</comment>
<evidence type="ECO:0000313" key="2">
    <source>
        <dbReference type="EMBL" id="MCQ4083899.1"/>
    </source>
</evidence>
<proteinExistence type="predicted"/>
<dbReference type="Proteomes" id="UP001057702">
    <property type="component" value="Unassembled WGS sequence"/>
</dbReference>
<evidence type="ECO:0000313" key="3">
    <source>
        <dbReference type="Proteomes" id="UP001057702"/>
    </source>
</evidence>
<gene>
    <name evidence="2" type="ORF">NGB36_25745</name>
</gene>
<keyword evidence="3" id="KW-1185">Reference proteome</keyword>
<dbReference type="InterPro" id="IPR038717">
    <property type="entry name" value="Tc1-like_DDE_dom"/>
</dbReference>
<dbReference type="Gene3D" id="3.30.420.10">
    <property type="entry name" value="Ribonuclease H-like superfamily/Ribonuclease H"/>
    <property type="match status" value="1"/>
</dbReference>